<dbReference type="AlphaFoldDB" id="A0A4P6M586"/>
<dbReference type="Gene3D" id="3.30.230.30">
    <property type="entry name" value="Impact, N-terminal domain"/>
    <property type="match status" value="1"/>
</dbReference>
<evidence type="ECO:0000313" key="5">
    <source>
        <dbReference type="Proteomes" id="UP000289794"/>
    </source>
</evidence>
<protein>
    <submittedName>
        <fullName evidence="4">IMPACT family member YigZ</fullName>
    </submittedName>
</protein>
<dbReference type="InterPro" id="IPR015796">
    <property type="entry name" value="Impact_YigZ-like"/>
</dbReference>
<dbReference type="InterPro" id="IPR035647">
    <property type="entry name" value="EFG_III/V"/>
</dbReference>
<dbReference type="GO" id="GO:0005737">
    <property type="term" value="C:cytoplasm"/>
    <property type="evidence" value="ECO:0007669"/>
    <property type="project" value="TreeGrafter"/>
</dbReference>
<dbReference type="PANTHER" id="PTHR16301">
    <property type="entry name" value="IMPACT-RELATED"/>
    <property type="match status" value="1"/>
</dbReference>
<dbReference type="InterPro" id="IPR020568">
    <property type="entry name" value="Ribosomal_Su5_D2-typ_SF"/>
</dbReference>
<dbReference type="NCBIfam" id="TIGR00257">
    <property type="entry name" value="IMPACT_YIGZ"/>
    <property type="match status" value="1"/>
</dbReference>
<dbReference type="InterPro" id="IPR036956">
    <property type="entry name" value="Impact_N_sf"/>
</dbReference>
<sequence>MLEQYNTIYEGGEGEITEKKSRFIATVRLVKSEEEALSFIEEMRKKYWNATHNCYAYIIGERRETVRCSDDGEPSGTAGKPMLDVLLGEELCNTAIVVTRYFGGTLLGTGGLVRAYSKAAQEGLACSRVITKYQGVLLEIGTDYNGVGKLQYLFGQRGIPIMESQYTEEVKLQILTKKSEENSIKKAVTEATSGRAVITALKELYYTSLDGEYITFED</sequence>
<dbReference type="KEGG" id="bpro:PMF13cell1_05320"/>
<dbReference type="Proteomes" id="UP000289794">
    <property type="component" value="Chromosome"/>
</dbReference>
<dbReference type="GO" id="GO:0006446">
    <property type="term" value="P:regulation of translational initiation"/>
    <property type="evidence" value="ECO:0007669"/>
    <property type="project" value="TreeGrafter"/>
</dbReference>
<dbReference type="SUPFAM" id="SSF54980">
    <property type="entry name" value="EF-G C-terminal domain-like"/>
    <property type="match status" value="1"/>
</dbReference>
<dbReference type="SUPFAM" id="SSF54211">
    <property type="entry name" value="Ribosomal protein S5 domain 2-like"/>
    <property type="match status" value="1"/>
</dbReference>
<evidence type="ECO:0000259" key="2">
    <source>
        <dbReference type="Pfam" id="PF01205"/>
    </source>
</evidence>
<gene>
    <name evidence="4" type="primary">yigZ</name>
    <name evidence="4" type="ORF">PMF13cell1_05320</name>
</gene>
<evidence type="ECO:0000256" key="1">
    <source>
        <dbReference type="ARBA" id="ARBA00007665"/>
    </source>
</evidence>
<dbReference type="PANTHER" id="PTHR16301:SF20">
    <property type="entry name" value="IMPACT FAMILY MEMBER YIGZ"/>
    <property type="match status" value="1"/>
</dbReference>
<evidence type="ECO:0000313" key="4">
    <source>
        <dbReference type="EMBL" id="QBE99726.1"/>
    </source>
</evidence>
<dbReference type="RefSeq" id="WP_029467958.1">
    <property type="nucleotide sequence ID" value="NZ_AP031439.1"/>
</dbReference>
<reference evidence="4 5" key="1">
    <citation type="submission" date="2019-01" db="EMBL/GenBank/DDBJ databases">
        <title>PMF-metabolizing Aryl O-demethylase.</title>
        <authorList>
            <person name="Kim M."/>
        </authorList>
    </citation>
    <scope>NUCLEOTIDE SEQUENCE [LARGE SCALE GENOMIC DNA]</scope>
    <source>
        <strain evidence="4 5">PMF1</strain>
    </source>
</reference>
<dbReference type="InterPro" id="IPR015269">
    <property type="entry name" value="UPF0029_Impact_C"/>
</dbReference>
<feature type="domain" description="UPF0029" evidence="3">
    <location>
        <begin position="143"/>
        <end position="195"/>
    </location>
</feature>
<dbReference type="InterPro" id="IPR001498">
    <property type="entry name" value="Impact_N"/>
</dbReference>
<proteinExistence type="inferred from homology"/>
<evidence type="ECO:0000259" key="3">
    <source>
        <dbReference type="Pfam" id="PF09186"/>
    </source>
</evidence>
<name>A0A4P6M586_9FIRM</name>
<feature type="domain" description="Impact N-terminal" evidence="2">
    <location>
        <begin position="19"/>
        <end position="123"/>
    </location>
</feature>
<dbReference type="Pfam" id="PF01205">
    <property type="entry name" value="Impact_N"/>
    <property type="match status" value="1"/>
</dbReference>
<organism evidence="4 5">
    <name type="scientific">Blautia producta</name>
    <dbReference type="NCBI Taxonomy" id="33035"/>
    <lineage>
        <taxon>Bacteria</taxon>
        <taxon>Bacillati</taxon>
        <taxon>Bacillota</taxon>
        <taxon>Clostridia</taxon>
        <taxon>Lachnospirales</taxon>
        <taxon>Lachnospiraceae</taxon>
        <taxon>Blautia</taxon>
    </lineage>
</organism>
<dbReference type="EMBL" id="CP035945">
    <property type="protein sequence ID" value="QBE99726.1"/>
    <property type="molecule type" value="Genomic_DNA"/>
</dbReference>
<dbReference type="Pfam" id="PF09186">
    <property type="entry name" value="DUF1949"/>
    <property type="match status" value="1"/>
</dbReference>
<accession>A0A4P6M586</accession>
<dbReference type="PROSITE" id="PS00910">
    <property type="entry name" value="UPF0029"/>
    <property type="match status" value="1"/>
</dbReference>
<comment type="similarity">
    <text evidence="1">Belongs to the IMPACT family.</text>
</comment>
<dbReference type="InterPro" id="IPR020569">
    <property type="entry name" value="UPF0029_Impact_CS"/>
</dbReference>
<dbReference type="InterPro" id="IPR023582">
    <property type="entry name" value="Impact"/>
</dbReference>
<dbReference type="Gene3D" id="3.30.70.240">
    <property type="match status" value="1"/>
</dbReference>